<comment type="caution">
    <text evidence="3">The sequence shown here is derived from an EMBL/GenBank/DDBJ whole genome shotgun (WGS) entry which is preliminary data.</text>
</comment>
<keyword evidence="2" id="KW-0472">Membrane</keyword>
<accession>A0A9X1F3R5</accession>
<evidence type="ECO:0000256" key="2">
    <source>
        <dbReference type="SAM" id="Phobius"/>
    </source>
</evidence>
<sequence>MFDIIGLFWTSAILVIVVGLVLLVIGIYNRLVGLRQNVRQGVADIDAQLRLRHDLIPNLVETVKGYATHESSTLENVIQARNAAAKGNPSSSDEKGLKIALDNLLALGEDYPDLKANTNFQELQTELADVEDKLAASRRALNAAVARFNTAREAFPAILFAGTLGFEEADFNRLDDSEKGTVDQRPAVSF</sequence>
<feature type="coiled-coil region" evidence="1">
    <location>
        <begin position="120"/>
        <end position="147"/>
    </location>
</feature>
<reference evidence="3" key="1">
    <citation type="submission" date="2021-04" db="EMBL/GenBank/DDBJ databases">
        <authorList>
            <person name="Pira H."/>
            <person name="Risdian C."/>
            <person name="Wink J."/>
        </authorList>
    </citation>
    <scope>NUCLEOTIDE SEQUENCE</scope>
    <source>
        <strain evidence="3">WH158</strain>
    </source>
</reference>
<dbReference type="EMBL" id="JAGSPC010000001">
    <property type="protein sequence ID" value="MBV7259725.1"/>
    <property type="molecule type" value="Genomic_DNA"/>
</dbReference>
<dbReference type="Pfam" id="PF04011">
    <property type="entry name" value="LemA"/>
    <property type="match status" value="1"/>
</dbReference>
<feature type="transmembrane region" description="Helical" evidence="2">
    <location>
        <begin position="6"/>
        <end position="29"/>
    </location>
</feature>
<keyword evidence="2" id="KW-1133">Transmembrane helix</keyword>
<evidence type="ECO:0000256" key="1">
    <source>
        <dbReference type="SAM" id="Coils"/>
    </source>
</evidence>
<protein>
    <submittedName>
        <fullName evidence="3">LemA family protein</fullName>
    </submittedName>
</protein>
<dbReference type="InterPro" id="IPR007156">
    <property type="entry name" value="MamQ_LemA"/>
</dbReference>
<evidence type="ECO:0000313" key="4">
    <source>
        <dbReference type="Proteomes" id="UP001138681"/>
    </source>
</evidence>
<keyword evidence="1" id="KW-0175">Coiled coil</keyword>
<dbReference type="PANTHER" id="PTHR34478">
    <property type="entry name" value="PROTEIN LEMA"/>
    <property type="match status" value="1"/>
</dbReference>
<dbReference type="PANTHER" id="PTHR34478:SF1">
    <property type="entry name" value="PROTEIN LEMA"/>
    <property type="match status" value="1"/>
</dbReference>
<keyword evidence="2" id="KW-0812">Transmembrane</keyword>
<evidence type="ECO:0000313" key="3">
    <source>
        <dbReference type="EMBL" id="MBV7259725.1"/>
    </source>
</evidence>
<proteinExistence type="predicted"/>
<keyword evidence="4" id="KW-1185">Reference proteome</keyword>
<dbReference type="RefSeq" id="WP_218404921.1">
    <property type="nucleotide sequence ID" value="NZ_JAGSPC010000001.1"/>
</dbReference>
<organism evidence="3 4">
    <name type="scientific">Erythrobacter crassostreae</name>
    <dbReference type="NCBI Taxonomy" id="2828328"/>
    <lineage>
        <taxon>Bacteria</taxon>
        <taxon>Pseudomonadati</taxon>
        <taxon>Pseudomonadota</taxon>
        <taxon>Alphaproteobacteria</taxon>
        <taxon>Sphingomonadales</taxon>
        <taxon>Erythrobacteraceae</taxon>
        <taxon>Erythrobacter/Porphyrobacter group</taxon>
        <taxon>Erythrobacter</taxon>
    </lineage>
</organism>
<gene>
    <name evidence="3" type="ORF">KCG46_09100</name>
</gene>
<name>A0A9X1F3R5_9SPHN</name>
<dbReference type="AlphaFoldDB" id="A0A9X1F3R5"/>
<dbReference type="Proteomes" id="UP001138681">
    <property type="component" value="Unassembled WGS sequence"/>
</dbReference>